<dbReference type="CDD" id="cd01949">
    <property type="entry name" value="GGDEF"/>
    <property type="match status" value="1"/>
</dbReference>
<dbReference type="Proteomes" id="UP000192761">
    <property type="component" value="Unassembled WGS sequence"/>
</dbReference>
<feature type="domain" description="EAL" evidence="2">
    <location>
        <begin position="7"/>
        <end position="257"/>
    </location>
</feature>
<evidence type="ECO:0000259" key="4">
    <source>
        <dbReference type="PROSITE" id="PS51371"/>
    </source>
</evidence>
<dbReference type="Pfam" id="PF00563">
    <property type="entry name" value="EAL"/>
    <property type="match status" value="1"/>
</dbReference>
<dbReference type="AlphaFoldDB" id="A0A1W1WWS5"/>
<dbReference type="Gene3D" id="3.20.20.450">
    <property type="entry name" value="EAL domain"/>
    <property type="match status" value="1"/>
</dbReference>
<keyword evidence="6" id="KW-1185">Reference proteome</keyword>
<name>A0A1W1WWS5_9NEIS</name>
<dbReference type="InterPro" id="IPR046342">
    <property type="entry name" value="CBS_dom_sf"/>
</dbReference>
<dbReference type="PROSITE" id="PS51371">
    <property type="entry name" value="CBS"/>
    <property type="match status" value="1"/>
</dbReference>
<protein>
    <submittedName>
        <fullName evidence="5">Diguanylate cyclase (GGDEF) domain-containing protein</fullName>
    </submittedName>
</protein>
<dbReference type="InterPro" id="IPR035919">
    <property type="entry name" value="EAL_sf"/>
</dbReference>
<accession>A0A1W1WWS5</accession>
<dbReference type="InterPro" id="IPR001633">
    <property type="entry name" value="EAL_dom"/>
</dbReference>
<dbReference type="PROSITE" id="PS50883">
    <property type="entry name" value="EAL"/>
    <property type="match status" value="1"/>
</dbReference>
<proteinExistence type="predicted"/>
<dbReference type="InterPro" id="IPR029787">
    <property type="entry name" value="Nucleotide_cyclase"/>
</dbReference>
<evidence type="ECO:0000259" key="3">
    <source>
        <dbReference type="PROSITE" id="PS50887"/>
    </source>
</evidence>
<dbReference type="InterPro" id="IPR043128">
    <property type="entry name" value="Rev_trsase/Diguanyl_cyclase"/>
</dbReference>
<dbReference type="NCBIfam" id="TIGR00254">
    <property type="entry name" value="GGDEF"/>
    <property type="match status" value="1"/>
</dbReference>
<dbReference type="RefSeq" id="WP_084088601.1">
    <property type="nucleotide sequence ID" value="NZ_FWXD01000001.1"/>
</dbReference>
<dbReference type="InterPro" id="IPR050706">
    <property type="entry name" value="Cyclic-di-GMP_PDE-like"/>
</dbReference>
<evidence type="ECO:0000313" key="5">
    <source>
        <dbReference type="EMBL" id="SMC16169.1"/>
    </source>
</evidence>
<dbReference type="Pfam" id="PF00990">
    <property type="entry name" value="GGDEF"/>
    <property type="match status" value="1"/>
</dbReference>
<dbReference type="SMART" id="SM00267">
    <property type="entry name" value="GGDEF"/>
    <property type="match status" value="1"/>
</dbReference>
<evidence type="ECO:0000256" key="1">
    <source>
        <dbReference type="PROSITE-ProRule" id="PRU00703"/>
    </source>
</evidence>
<dbReference type="Gene3D" id="3.10.580.10">
    <property type="entry name" value="CBS-domain"/>
    <property type="match status" value="1"/>
</dbReference>
<dbReference type="CDD" id="cd01948">
    <property type="entry name" value="EAL"/>
    <property type="match status" value="1"/>
</dbReference>
<dbReference type="EMBL" id="FWXD01000001">
    <property type="protein sequence ID" value="SMC16169.1"/>
    <property type="molecule type" value="Genomic_DNA"/>
</dbReference>
<dbReference type="PANTHER" id="PTHR33121">
    <property type="entry name" value="CYCLIC DI-GMP PHOSPHODIESTERASE PDEF"/>
    <property type="match status" value="1"/>
</dbReference>
<evidence type="ECO:0000313" key="6">
    <source>
        <dbReference type="Proteomes" id="UP000192761"/>
    </source>
</evidence>
<feature type="domain" description="CBS" evidence="4">
    <location>
        <begin position="275"/>
        <end position="333"/>
    </location>
</feature>
<dbReference type="Gene3D" id="3.30.70.270">
    <property type="match status" value="1"/>
</dbReference>
<dbReference type="CDD" id="cd04598">
    <property type="entry name" value="CBS_pair_GGDEF_EAL"/>
    <property type="match status" value="1"/>
</dbReference>
<evidence type="ECO:0000259" key="2">
    <source>
        <dbReference type="PROSITE" id="PS50883"/>
    </source>
</evidence>
<keyword evidence="1" id="KW-0129">CBS domain</keyword>
<reference evidence="5 6" key="1">
    <citation type="submission" date="2017-04" db="EMBL/GenBank/DDBJ databases">
        <authorList>
            <person name="Afonso C.L."/>
            <person name="Miller P.J."/>
            <person name="Scott M.A."/>
            <person name="Spackman E."/>
            <person name="Goraichik I."/>
            <person name="Dimitrov K.M."/>
            <person name="Suarez D.L."/>
            <person name="Swayne D.E."/>
        </authorList>
    </citation>
    <scope>NUCLEOTIDE SEQUENCE [LARGE SCALE GENOMIC DNA]</scope>
    <source>
        <strain evidence="5 6">DSM 23236</strain>
    </source>
</reference>
<gene>
    <name evidence="5" type="ORF">SAMN02745857_00118</name>
</gene>
<dbReference type="SMART" id="SM00052">
    <property type="entry name" value="EAL"/>
    <property type="match status" value="1"/>
</dbReference>
<dbReference type="SUPFAM" id="SSF55073">
    <property type="entry name" value="Nucleotide cyclase"/>
    <property type="match status" value="1"/>
</dbReference>
<dbReference type="GO" id="GO:0071111">
    <property type="term" value="F:cyclic-guanylate-specific phosphodiesterase activity"/>
    <property type="evidence" value="ECO:0007669"/>
    <property type="project" value="InterPro"/>
</dbReference>
<feature type="domain" description="GGDEF" evidence="3">
    <location>
        <begin position="431"/>
        <end position="582"/>
    </location>
</feature>
<dbReference type="PANTHER" id="PTHR33121:SF76">
    <property type="entry name" value="SIGNALING PROTEIN"/>
    <property type="match status" value="1"/>
</dbReference>
<dbReference type="InterPro" id="IPR000160">
    <property type="entry name" value="GGDEF_dom"/>
</dbReference>
<dbReference type="STRING" id="1121001.SAMN02745857_00118"/>
<organism evidence="5 6">
    <name type="scientific">Andreprevotia lacus DSM 23236</name>
    <dbReference type="NCBI Taxonomy" id="1121001"/>
    <lineage>
        <taxon>Bacteria</taxon>
        <taxon>Pseudomonadati</taxon>
        <taxon>Pseudomonadota</taxon>
        <taxon>Betaproteobacteria</taxon>
        <taxon>Neisseriales</taxon>
        <taxon>Chitinibacteraceae</taxon>
        <taxon>Andreprevotia</taxon>
    </lineage>
</organism>
<dbReference type="SUPFAM" id="SSF141868">
    <property type="entry name" value="EAL domain-like"/>
    <property type="match status" value="1"/>
</dbReference>
<dbReference type="PROSITE" id="PS50887">
    <property type="entry name" value="GGDEF"/>
    <property type="match status" value="1"/>
</dbReference>
<dbReference type="OrthoDB" id="9813903at2"/>
<dbReference type="SUPFAM" id="SSF54631">
    <property type="entry name" value="CBS-domain pair"/>
    <property type="match status" value="1"/>
</dbReference>
<sequence length="598" mass="66126">MPELPELTSLRRDIELLLQEARLSALFQPIASLNDGEIYGYEGLIRGPSDGYLHSPINLFRSADAVGLLQSVDLACRKAIIAAFVAERLQGRLFLNVSPACLTAPDFRPGATLDMLRAVGLPPQRVVIELTETHSTHDYALLKDALLHYRNMGFQIAIDDLGEGFSTLRLWSELQPDFVKIDKYFVQGLASDVQKRQFVRSIQHIALNTATKVIAEGIETQPELDVVRRIGIGFGQGYHIARPQQHPVRFLALELSEPESPRGSDERHARSAGSLLVEVPTVAPTERSEAVCQLFTGSPQLYALPVVEGDRPVGLLKRNEVLEFFARPFTHELYGNRPCRGLMDASPLIVETSMSLQELSLLVSAAERRYLADGFIVTEHGRYLGMGTGHDLMRALTELQMRAARYANPLTLLPGNVPIQEEIDGLLADAEPFAVAYFDLDHFKPYNDVYGYARGDSLIQLTGSLLLEMADPQHDFVGHIGGDDFVVIFRTPGAEQRCRDMLEGFEHQKLEHFEAAHRLSGGYASPDRRGELQWHSLVTLSVGIVEVQPGRYLSHHEVAAAAAAAKRCAKRQSGSSVFVERRADAADIEPPQALLTVG</sequence>
<dbReference type="InterPro" id="IPR000644">
    <property type="entry name" value="CBS_dom"/>
</dbReference>